<evidence type="ECO:0000259" key="4">
    <source>
        <dbReference type="PROSITE" id="PS51253"/>
    </source>
</evidence>
<dbReference type="PROSITE" id="PS51253">
    <property type="entry name" value="HTH_CENPB"/>
    <property type="match status" value="1"/>
</dbReference>
<dbReference type="AlphaFoldDB" id="A0A336MIV7"/>
<dbReference type="InterPro" id="IPR009057">
    <property type="entry name" value="Homeodomain-like_sf"/>
</dbReference>
<dbReference type="VEuPathDB" id="VectorBase:CSON001214"/>
<reference evidence="5" key="1">
    <citation type="submission" date="2018-04" db="EMBL/GenBank/DDBJ databases">
        <authorList>
            <person name="Go L.Y."/>
            <person name="Mitchell J.A."/>
        </authorList>
    </citation>
    <scope>NUCLEOTIDE SEQUENCE</scope>
    <source>
        <tissue evidence="5">Whole organism</tissue>
    </source>
</reference>
<keyword evidence="2" id="KW-0238">DNA-binding</keyword>
<evidence type="ECO:0000256" key="1">
    <source>
        <dbReference type="ARBA" id="ARBA00004123"/>
    </source>
</evidence>
<reference evidence="6" key="2">
    <citation type="submission" date="2018-07" db="EMBL/GenBank/DDBJ databases">
        <authorList>
            <person name="Quirk P.G."/>
            <person name="Krulwich T.A."/>
        </authorList>
    </citation>
    <scope>NUCLEOTIDE SEQUENCE</scope>
</reference>
<evidence type="ECO:0000313" key="5">
    <source>
        <dbReference type="EMBL" id="SSX09595.1"/>
    </source>
</evidence>
<dbReference type="InterPro" id="IPR004875">
    <property type="entry name" value="DDE_SF_endonuclease_dom"/>
</dbReference>
<gene>
    <name evidence="6" type="primary">CSON001214</name>
</gene>
<evidence type="ECO:0000313" key="6">
    <source>
        <dbReference type="EMBL" id="SSX29391.1"/>
    </source>
</evidence>
<dbReference type="Gene3D" id="1.10.10.60">
    <property type="entry name" value="Homeodomain-like"/>
    <property type="match status" value="1"/>
</dbReference>
<protein>
    <submittedName>
        <fullName evidence="6">CSON001214 protein</fullName>
    </submittedName>
</protein>
<dbReference type="InterPro" id="IPR007889">
    <property type="entry name" value="HTH_Psq"/>
</dbReference>
<dbReference type="EMBL" id="UFQT01001187">
    <property type="protein sequence ID" value="SSX29391.1"/>
    <property type="molecule type" value="Genomic_DNA"/>
</dbReference>
<dbReference type="OMA" id="WANINQY"/>
<evidence type="ECO:0000256" key="2">
    <source>
        <dbReference type="ARBA" id="ARBA00023125"/>
    </source>
</evidence>
<sequence>MCSLEGNGLKTGVNEDLNKAILSVTSGEKSIRQAAKHYGIPKSTLFDKVKGNIPKKLRNGPVGTITQEEESSIVDWVINCSKRGQPRTPTDIRFAVKSIIDQFPRDNPFKNNLPSHNWYKRFVQRNPRIKPRKPEALSSSSANVTEADLKGWWANINQYLEENRLIHIMKHPERIANCDESMFEFNAKPGKVLVEKDSKNSYMAQISGNKTGCTVLHTVLADGSYLEPFLVFPYKRIPDNVKSAVSALEGIEYNYNPSGWMSEDNFIYYVEHVFVKGMKKRNAVFPVIIFLDNHSSHVSLKISKLCDELGVILITLYPNSTYISQPLDCAVFRGIKAHWSNLLIKKRGENGNFKVNMVNFPELLLELLKTAHNSEAVKNGFKCCGIFEWNCNNIDFSKLLNYFSPENNDDLFEHETSSTVQSECVGPKPPSPSTVLYEYDCPKPTSPSTVQFDPVCQKSPIIEFIDLMENSTSSYDELRVQTTLIEQNTFNIENFEIFSDNAGTSSRLDFIHKSGWPVNSINPINELSNASSFEFNDTQNTLLQDEPLDLSVDCSSKKHLVSSNQSSSLTLTPPQVPGTSNFDKSTVYNDLKEIYGVAKFKQFSNDQYTPEDMNEDILMRIIHRYRPITQPKDVLSLPPATKRLGVKNTRKQPFVISSNDFRQFRSKNNGRGVKNRNGKGKRILWNLSLGGVVARNTKASLAFTYQQRM</sequence>
<dbReference type="SUPFAM" id="SSF46689">
    <property type="entry name" value="Homeodomain-like"/>
    <property type="match status" value="1"/>
</dbReference>
<dbReference type="Pfam" id="PF03184">
    <property type="entry name" value="DDE_1"/>
    <property type="match status" value="1"/>
</dbReference>
<dbReference type="Pfam" id="PF05225">
    <property type="entry name" value="HTH_psq"/>
    <property type="match status" value="1"/>
</dbReference>
<dbReference type="EMBL" id="UFQS01001187">
    <property type="protein sequence ID" value="SSX09595.1"/>
    <property type="molecule type" value="Genomic_DNA"/>
</dbReference>
<proteinExistence type="predicted"/>
<dbReference type="InterPro" id="IPR050863">
    <property type="entry name" value="CenT-Element_Derived"/>
</dbReference>
<feature type="domain" description="HTH CENPB-type" evidence="4">
    <location>
        <begin position="57"/>
        <end position="132"/>
    </location>
</feature>
<dbReference type="InterPro" id="IPR006600">
    <property type="entry name" value="HTH_CenpB_DNA-bd_dom"/>
</dbReference>
<evidence type="ECO:0000256" key="3">
    <source>
        <dbReference type="ARBA" id="ARBA00023242"/>
    </source>
</evidence>
<keyword evidence="3" id="KW-0539">Nucleus</keyword>
<dbReference type="GO" id="GO:0003677">
    <property type="term" value="F:DNA binding"/>
    <property type="evidence" value="ECO:0007669"/>
    <property type="project" value="UniProtKB-KW"/>
</dbReference>
<dbReference type="PANTHER" id="PTHR19303:SF74">
    <property type="entry name" value="POGO TRANSPOSABLE ELEMENT WITH KRAB DOMAIN"/>
    <property type="match status" value="1"/>
</dbReference>
<dbReference type="PANTHER" id="PTHR19303">
    <property type="entry name" value="TRANSPOSON"/>
    <property type="match status" value="1"/>
</dbReference>
<comment type="subcellular location">
    <subcellularLocation>
        <location evidence="1">Nucleus</location>
    </subcellularLocation>
</comment>
<dbReference type="Pfam" id="PF03221">
    <property type="entry name" value="HTH_Tnp_Tc5"/>
    <property type="match status" value="1"/>
</dbReference>
<name>A0A336MIV7_CULSO</name>
<accession>A0A336MIV7</accession>
<organism evidence="6">
    <name type="scientific">Culicoides sonorensis</name>
    <name type="common">Biting midge</name>
    <dbReference type="NCBI Taxonomy" id="179676"/>
    <lineage>
        <taxon>Eukaryota</taxon>
        <taxon>Metazoa</taxon>
        <taxon>Ecdysozoa</taxon>
        <taxon>Arthropoda</taxon>
        <taxon>Hexapoda</taxon>
        <taxon>Insecta</taxon>
        <taxon>Pterygota</taxon>
        <taxon>Neoptera</taxon>
        <taxon>Endopterygota</taxon>
        <taxon>Diptera</taxon>
        <taxon>Nematocera</taxon>
        <taxon>Chironomoidea</taxon>
        <taxon>Ceratopogonidae</taxon>
        <taxon>Ceratopogoninae</taxon>
        <taxon>Culicoides</taxon>
        <taxon>Monoculicoides</taxon>
    </lineage>
</organism>
<dbReference type="GO" id="GO:0005634">
    <property type="term" value="C:nucleus"/>
    <property type="evidence" value="ECO:0007669"/>
    <property type="project" value="UniProtKB-SubCell"/>
</dbReference>